<proteinExistence type="predicted"/>
<organism evidence="1 2">
    <name type="scientific">Rubrobacter marinus</name>
    <dbReference type="NCBI Taxonomy" id="2653852"/>
    <lineage>
        <taxon>Bacteria</taxon>
        <taxon>Bacillati</taxon>
        <taxon>Actinomycetota</taxon>
        <taxon>Rubrobacteria</taxon>
        <taxon>Rubrobacterales</taxon>
        <taxon>Rubrobacteraceae</taxon>
        <taxon>Rubrobacter</taxon>
    </lineage>
</organism>
<keyword evidence="2" id="KW-1185">Reference proteome</keyword>
<evidence type="ECO:0000313" key="1">
    <source>
        <dbReference type="EMBL" id="QIN81177.1"/>
    </source>
</evidence>
<sequence>MPEAEVAARFAFWLLGHPEGGREVEVAVDGAGVEVRGRTIFELRRFLKLHGWEMDPAGPPDRWRGTYRNAEHPDSSLRVHSRPGVGDVVGTVGEKRVRAECKKGPLARSRSGSEIKLLREALAQLLTVGEVGEEDVLVAAVPDTPTFRRHASAWRDAPLMRRVGLRVALVGRDDGVNGLDL</sequence>
<dbReference type="EMBL" id="CP045122">
    <property type="protein sequence ID" value="QIN81177.1"/>
    <property type="molecule type" value="Genomic_DNA"/>
</dbReference>
<dbReference type="Proteomes" id="UP000502706">
    <property type="component" value="Plasmid unnamed1"/>
</dbReference>
<name>A0A6G8Q4D2_9ACTN</name>
<evidence type="ECO:0000313" key="2">
    <source>
        <dbReference type="Proteomes" id="UP000502706"/>
    </source>
</evidence>
<keyword evidence="1" id="KW-0614">Plasmid</keyword>
<accession>A0A6G8Q4D2</accession>
<reference evidence="1 2" key="1">
    <citation type="submission" date="2019-10" db="EMBL/GenBank/DDBJ databases">
        <title>Rubrobacter sp nov SCSIO 52915 isolated from a deep-sea sediment in the South China Sea.</title>
        <authorList>
            <person name="Chen R.W."/>
        </authorList>
    </citation>
    <scope>NUCLEOTIDE SEQUENCE [LARGE SCALE GENOMIC DNA]</scope>
    <source>
        <strain evidence="1 2">SCSIO 52915</strain>
        <plasmid evidence="1 2">unnamed1</plasmid>
    </source>
</reference>
<geneLocation type="plasmid" evidence="1 2">
    <name>unnamed1</name>
</geneLocation>
<protein>
    <submittedName>
        <fullName evidence="1">Uncharacterized protein</fullName>
    </submittedName>
</protein>
<dbReference type="AlphaFoldDB" id="A0A6G8Q4D2"/>
<gene>
    <name evidence="1" type="ORF">GBA65_22030</name>
</gene>
<dbReference type="KEGG" id="rmar:GBA65_22030"/>